<reference evidence="2 4" key="1">
    <citation type="submission" date="2024-10" db="EMBL/GenBank/DDBJ databases">
        <authorList>
            <person name="Ryan C."/>
        </authorList>
    </citation>
    <scope>NUCLEOTIDE SEQUENCE [LARGE SCALE GENOMIC DNA]</scope>
</reference>
<gene>
    <name evidence="3" type="ORF">URODEC1_LOCUS104338</name>
    <name evidence="2" type="ORF">URODEC1_LOCUS98666</name>
</gene>
<keyword evidence="4" id="KW-1185">Reference proteome</keyword>
<comment type="similarity">
    <text evidence="1">Belongs to the ARG7 family.</text>
</comment>
<protein>
    <recommendedName>
        <fullName evidence="5">Small auxin up regulated protein</fullName>
    </recommendedName>
</protein>
<dbReference type="EMBL" id="OZ075115">
    <property type="protein sequence ID" value="CAL5063051.1"/>
    <property type="molecule type" value="Genomic_DNA"/>
</dbReference>
<dbReference type="AlphaFoldDB" id="A0ABC9EUD3"/>
<dbReference type="PANTHER" id="PTHR31175:SF24">
    <property type="entry name" value="OS09G0545500 PROTEIN"/>
    <property type="match status" value="1"/>
</dbReference>
<dbReference type="EMBL" id="OZ075116">
    <property type="protein sequence ID" value="CAL5073003.1"/>
    <property type="molecule type" value="Genomic_DNA"/>
</dbReference>
<sequence>MIHSMRLAQLARKWQRVKIEAAKDAATSCTTSPIADKGHCAMYTADGRRFEVPVAYLGTMVFSELLRMSQEEFGFTRDGRIILPCDAAMLEYVLCLLSRNASEEMEKAILSSVLIPCQNSSYAAPPVALHQQFAVCSS</sequence>
<dbReference type="Pfam" id="PF02519">
    <property type="entry name" value="Auxin_inducible"/>
    <property type="match status" value="1"/>
</dbReference>
<organism evidence="2 4">
    <name type="scientific">Urochloa decumbens</name>
    <dbReference type="NCBI Taxonomy" id="240449"/>
    <lineage>
        <taxon>Eukaryota</taxon>
        <taxon>Viridiplantae</taxon>
        <taxon>Streptophyta</taxon>
        <taxon>Embryophyta</taxon>
        <taxon>Tracheophyta</taxon>
        <taxon>Spermatophyta</taxon>
        <taxon>Magnoliopsida</taxon>
        <taxon>Liliopsida</taxon>
        <taxon>Poales</taxon>
        <taxon>Poaceae</taxon>
        <taxon>PACMAD clade</taxon>
        <taxon>Panicoideae</taxon>
        <taxon>Panicodae</taxon>
        <taxon>Paniceae</taxon>
        <taxon>Melinidinae</taxon>
        <taxon>Urochloa</taxon>
    </lineage>
</organism>
<dbReference type="InterPro" id="IPR003676">
    <property type="entry name" value="SAUR_fam"/>
</dbReference>
<evidence type="ECO:0000313" key="3">
    <source>
        <dbReference type="EMBL" id="CAL5073003.1"/>
    </source>
</evidence>
<evidence type="ECO:0000256" key="1">
    <source>
        <dbReference type="ARBA" id="ARBA00006974"/>
    </source>
</evidence>
<dbReference type="Proteomes" id="UP001497457">
    <property type="component" value="Chromosome 5rd"/>
</dbReference>
<proteinExistence type="inferred from homology"/>
<accession>A0ABC9EUD3</accession>
<dbReference type="Proteomes" id="UP001497457">
    <property type="component" value="Chromosome 6rd"/>
</dbReference>
<name>A0ABC9EUD3_9POAL</name>
<dbReference type="PANTHER" id="PTHR31175">
    <property type="entry name" value="AUXIN-RESPONSIVE FAMILY PROTEIN"/>
    <property type="match status" value="1"/>
</dbReference>
<evidence type="ECO:0000313" key="2">
    <source>
        <dbReference type="EMBL" id="CAL5063051.1"/>
    </source>
</evidence>
<evidence type="ECO:0008006" key="5">
    <source>
        <dbReference type="Google" id="ProtNLM"/>
    </source>
</evidence>
<evidence type="ECO:0000313" key="4">
    <source>
        <dbReference type="Proteomes" id="UP001497457"/>
    </source>
</evidence>